<dbReference type="EMBL" id="CM007651">
    <property type="protein sequence ID" value="ONI27940.1"/>
    <property type="molecule type" value="Genomic_DNA"/>
</dbReference>
<keyword evidence="2" id="KW-1185">Reference proteome</keyword>
<organism evidence="1 2">
    <name type="scientific">Prunus persica</name>
    <name type="common">Peach</name>
    <name type="synonym">Amygdalus persica</name>
    <dbReference type="NCBI Taxonomy" id="3760"/>
    <lineage>
        <taxon>Eukaryota</taxon>
        <taxon>Viridiplantae</taxon>
        <taxon>Streptophyta</taxon>
        <taxon>Embryophyta</taxon>
        <taxon>Tracheophyta</taxon>
        <taxon>Spermatophyta</taxon>
        <taxon>Magnoliopsida</taxon>
        <taxon>eudicotyledons</taxon>
        <taxon>Gunneridae</taxon>
        <taxon>Pentapetalae</taxon>
        <taxon>rosids</taxon>
        <taxon>fabids</taxon>
        <taxon>Rosales</taxon>
        <taxon>Rosaceae</taxon>
        <taxon>Amygdaloideae</taxon>
        <taxon>Amygdaleae</taxon>
        <taxon>Prunus</taxon>
    </lineage>
</organism>
<sequence length="130" mass="14777">METHPQAEDIDRVAHHMQINSVFHINPGLCLKCCSYRDLESSSASANKAWISIRRELQPAMEHCKASIEILEKLYNPNHIVIGYELVKLSSIQLSLGECAAVDSINRPCDIFSCYYGSYIQDFPYFHSIP</sequence>
<evidence type="ECO:0000313" key="1">
    <source>
        <dbReference type="EMBL" id="ONI27940.1"/>
    </source>
</evidence>
<dbReference type="Gene3D" id="1.25.40.10">
    <property type="entry name" value="Tetratricopeptide repeat domain"/>
    <property type="match status" value="1"/>
</dbReference>
<name>M5XC11_PRUPE</name>
<proteinExistence type="predicted"/>
<dbReference type="Proteomes" id="UP000006882">
    <property type="component" value="Chromosome G1"/>
</dbReference>
<accession>M5XC11</accession>
<dbReference type="STRING" id="3760.M5XC11"/>
<dbReference type="PANTHER" id="PTHR47337">
    <property type="entry name" value="TETRATRICOPEPTIDE REPEAT (TPR)-LIKE SUPERFAMILY PROTEIN"/>
    <property type="match status" value="1"/>
</dbReference>
<dbReference type="InterPro" id="IPR011990">
    <property type="entry name" value="TPR-like_helical_dom_sf"/>
</dbReference>
<gene>
    <name evidence="1" type="ORF">PRUPE_1G112400</name>
</gene>
<evidence type="ECO:0000313" key="2">
    <source>
        <dbReference type="Proteomes" id="UP000006882"/>
    </source>
</evidence>
<dbReference type="Gramene" id="ONI27940">
    <property type="protein sequence ID" value="ONI27940"/>
    <property type="gene ID" value="PRUPE_1G112400"/>
</dbReference>
<protein>
    <submittedName>
        <fullName evidence="1">Uncharacterized protein</fullName>
    </submittedName>
</protein>
<dbReference type="eggNOG" id="KOG2084">
    <property type="taxonomic scope" value="Eukaryota"/>
</dbReference>
<dbReference type="AlphaFoldDB" id="M5XC11"/>
<dbReference type="HOGENOM" id="CLU_1941696_0_0_1"/>
<reference evidence="1 2" key="1">
    <citation type="journal article" date="2013" name="Nat. Genet.">
        <title>The high-quality draft genome of peach (Prunus persica) identifies unique patterns of genetic diversity, domestication and genome evolution.</title>
        <authorList>
            <consortium name="International Peach Genome Initiative"/>
            <person name="Verde I."/>
            <person name="Abbott A.G."/>
            <person name="Scalabrin S."/>
            <person name="Jung S."/>
            <person name="Shu S."/>
            <person name="Marroni F."/>
            <person name="Zhebentyayeva T."/>
            <person name="Dettori M.T."/>
            <person name="Grimwood J."/>
            <person name="Cattonaro F."/>
            <person name="Zuccolo A."/>
            <person name="Rossini L."/>
            <person name="Jenkins J."/>
            <person name="Vendramin E."/>
            <person name="Meisel L.A."/>
            <person name="Decroocq V."/>
            <person name="Sosinski B."/>
            <person name="Prochnik S."/>
            <person name="Mitros T."/>
            <person name="Policriti A."/>
            <person name="Cipriani G."/>
            <person name="Dondini L."/>
            <person name="Ficklin S."/>
            <person name="Goodstein D.M."/>
            <person name="Xuan P."/>
            <person name="Del Fabbro C."/>
            <person name="Aramini V."/>
            <person name="Copetti D."/>
            <person name="Gonzalez S."/>
            <person name="Horner D.S."/>
            <person name="Falchi R."/>
            <person name="Lucas S."/>
            <person name="Mica E."/>
            <person name="Maldonado J."/>
            <person name="Lazzari B."/>
            <person name="Bielenberg D."/>
            <person name="Pirona R."/>
            <person name="Miculan M."/>
            <person name="Barakat A."/>
            <person name="Testolin R."/>
            <person name="Stella A."/>
            <person name="Tartarini S."/>
            <person name="Tonutti P."/>
            <person name="Arus P."/>
            <person name="Orellana A."/>
            <person name="Wells C."/>
            <person name="Main D."/>
            <person name="Vizzotto G."/>
            <person name="Silva H."/>
            <person name="Salamini F."/>
            <person name="Schmutz J."/>
            <person name="Morgante M."/>
            <person name="Rokhsar D.S."/>
        </authorList>
    </citation>
    <scope>NUCLEOTIDE SEQUENCE [LARGE SCALE GENOMIC DNA]</scope>
    <source>
        <strain evidence="2">cv. Nemared</strain>
    </source>
</reference>
<dbReference type="PANTHER" id="PTHR47337:SF1">
    <property type="entry name" value="TETRATRICOPEPTIDE REPEAT (TPR)-LIKE SUPERFAMILY PROTEIN"/>
    <property type="match status" value="1"/>
</dbReference>